<accession>A0A067LIX9</accession>
<dbReference type="Proteomes" id="UP000027138">
    <property type="component" value="Unassembled WGS sequence"/>
</dbReference>
<evidence type="ECO:0000313" key="1">
    <source>
        <dbReference type="EMBL" id="KDP44600.1"/>
    </source>
</evidence>
<evidence type="ECO:0000313" key="2">
    <source>
        <dbReference type="Proteomes" id="UP000027138"/>
    </source>
</evidence>
<organism evidence="1 2">
    <name type="scientific">Jatropha curcas</name>
    <name type="common">Barbados nut</name>
    <dbReference type="NCBI Taxonomy" id="180498"/>
    <lineage>
        <taxon>Eukaryota</taxon>
        <taxon>Viridiplantae</taxon>
        <taxon>Streptophyta</taxon>
        <taxon>Embryophyta</taxon>
        <taxon>Tracheophyta</taxon>
        <taxon>Spermatophyta</taxon>
        <taxon>Magnoliopsida</taxon>
        <taxon>eudicotyledons</taxon>
        <taxon>Gunneridae</taxon>
        <taxon>Pentapetalae</taxon>
        <taxon>rosids</taxon>
        <taxon>fabids</taxon>
        <taxon>Malpighiales</taxon>
        <taxon>Euphorbiaceae</taxon>
        <taxon>Crotonoideae</taxon>
        <taxon>Jatropheae</taxon>
        <taxon>Jatropha</taxon>
    </lineage>
</organism>
<dbReference type="EMBL" id="KK914249">
    <property type="protein sequence ID" value="KDP44600.1"/>
    <property type="molecule type" value="Genomic_DNA"/>
</dbReference>
<keyword evidence="2" id="KW-1185">Reference proteome</keyword>
<evidence type="ECO:0008006" key="3">
    <source>
        <dbReference type="Google" id="ProtNLM"/>
    </source>
</evidence>
<sequence>MIAPIRLYLFAAVEFGNTCRPLWRAPVESWWDTIDNFHTAIREWTITPFEFVMLTGIHFDSRPLDVDSAMVNPKHLADLIEFTLTLTGGLYRRGTPKELLRDLSWGAPLHMTWGSHGSCLCVVSSRPELAREYEWDGAFMASMYHDMSQCSRHVRIGLGGTVAIWEHERAIWHSLGVLGSESPRWLQYGPCLDEHPQRLIASCGTESQRRVPYFDLWRTTHFEVPRILPDDWLEYPTDELAFLDTCLHLWDPQAHVFQFGTYYEEMCPTYEEFAALLAVILKGLWRLHQPGPSTLGVL</sequence>
<protein>
    <recommendedName>
        <fullName evidence="3">Aminotransferase-like plant mobile domain-containing protein</fullName>
    </recommendedName>
</protein>
<reference evidence="1 2" key="1">
    <citation type="journal article" date="2014" name="PLoS ONE">
        <title>Global Analysis of Gene Expression Profiles in Physic Nut (Jatropha curcas L.) Seedlings Exposed to Salt Stress.</title>
        <authorList>
            <person name="Zhang L."/>
            <person name="Zhang C."/>
            <person name="Wu P."/>
            <person name="Chen Y."/>
            <person name="Li M."/>
            <person name="Jiang H."/>
            <person name="Wu G."/>
        </authorList>
    </citation>
    <scope>NUCLEOTIDE SEQUENCE [LARGE SCALE GENOMIC DNA]</scope>
    <source>
        <strain evidence="2">cv. GZQX0401</strain>
        <tissue evidence="1">Young leaves</tissue>
    </source>
</reference>
<gene>
    <name evidence="1" type="ORF">JCGZ_22498</name>
</gene>
<dbReference type="AlphaFoldDB" id="A0A067LIX9"/>
<name>A0A067LIX9_JATCU</name>
<proteinExistence type="predicted"/>